<sequence>MPKRKRGNGPLTVTSRVTLLPEILGMIFSYLTDDKYIGLGGDGTRNGLIKTAIVPAIYQCLFVNSTWFHEAVRILWQTPTTENIFPLARCFQNIPQSRQQFYANLVRKSNLVGHYKRGVFPFGNARTYIDALYGLSFPKIHTLDGIFAANKYGENIPWIHAPAVTLLSVYFHYYYLAPIPAEGTPPYYLSRKSEHKIVQSLVCLITNRFPAVKWVVLQCQSAPSQMIEWLALKLPTVHVTSGIGAKEAMLQQRISLGQN</sequence>
<evidence type="ECO:0000313" key="1">
    <source>
        <dbReference type="EMBL" id="KAJ5303634.1"/>
    </source>
</evidence>
<organism evidence="1 2">
    <name type="scientific">Penicillium atrosanguineum</name>
    <dbReference type="NCBI Taxonomy" id="1132637"/>
    <lineage>
        <taxon>Eukaryota</taxon>
        <taxon>Fungi</taxon>
        <taxon>Dikarya</taxon>
        <taxon>Ascomycota</taxon>
        <taxon>Pezizomycotina</taxon>
        <taxon>Eurotiomycetes</taxon>
        <taxon>Eurotiomycetidae</taxon>
        <taxon>Eurotiales</taxon>
        <taxon>Aspergillaceae</taxon>
        <taxon>Penicillium</taxon>
    </lineage>
</organism>
<accession>A0A9W9PS13</accession>
<dbReference type="EMBL" id="JAPZBO010000009">
    <property type="protein sequence ID" value="KAJ5303634.1"/>
    <property type="molecule type" value="Genomic_DNA"/>
</dbReference>
<protein>
    <submittedName>
        <fullName evidence="1">Uncharacterized protein</fullName>
    </submittedName>
</protein>
<comment type="caution">
    <text evidence="1">The sequence shown here is derived from an EMBL/GenBank/DDBJ whole genome shotgun (WGS) entry which is preliminary data.</text>
</comment>
<keyword evidence="2" id="KW-1185">Reference proteome</keyword>
<dbReference type="AlphaFoldDB" id="A0A9W9PS13"/>
<reference evidence="1" key="2">
    <citation type="journal article" date="2023" name="IMA Fungus">
        <title>Comparative genomic study of the Penicillium genus elucidates a diverse pangenome and 15 lateral gene transfer events.</title>
        <authorList>
            <person name="Petersen C."/>
            <person name="Sorensen T."/>
            <person name="Nielsen M.R."/>
            <person name="Sondergaard T.E."/>
            <person name="Sorensen J.L."/>
            <person name="Fitzpatrick D.A."/>
            <person name="Frisvad J.C."/>
            <person name="Nielsen K.L."/>
        </authorList>
    </citation>
    <scope>NUCLEOTIDE SEQUENCE</scope>
    <source>
        <strain evidence="1">IBT 21472</strain>
    </source>
</reference>
<dbReference type="Proteomes" id="UP001147746">
    <property type="component" value="Unassembled WGS sequence"/>
</dbReference>
<gene>
    <name evidence="1" type="ORF">N7476_010433</name>
</gene>
<evidence type="ECO:0000313" key="2">
    <source>
        <dbReference type="Proteomes" id="UP001147746"/>
    </source>
</evidence>
<name>A0A9W9PS13_9EURO</name>
<reference evidence="1" key="1">
    <citation type="submission" date="2022-12" db="EMBL/GenBank/DDBJ databases">
        <authorList>
            <person name="Petersen C."/>
        </authorList>
    </citation>
    <scope>NUCLEOTIDE SEQUENCE</scope>
    <source>
        <strain evidence="1">IBT 21472</strain>
    </source>
</reference>
<dbReference type="OrthoDB" id="2305901at2759"/>
<proteinExistence type="predicted"/>